<dbReference type="EMBL" id="JACGCM010000076">
    <property type="protein sequence ID" value="KAF6176503.1"/>
    <property type="molecule type" value="Genomic_DNA"/>
</dbReference>
<keyword evidence="4" id="KW-0804">Transcription</keyword>
<dbReference type="PROSITE" id="PS50863">
    <property type="entry name" value="B3"/>
    <property type="match status" value="1"/>
</dbReference>
<evidence type="ECO:0000256" key="4">
    <source>
        <dbReference type="ARBA" id="ARBA00023163"/>
    </source>
</evidence>
<feature type="compositionally biased region" description="Polar residues" evidence="6">
    <location>
        <begin position="25"/>
        <end position="41"/>
    </location>
</feature>
<dbReference type="Gene3D" id="2.40.330.10">
    <property type="entry name" value="DNA-binding pseudobarrel domain"/>
    <property type="match status" value="1"/>
</dbReference>
<dbReference type="InterPro" id="IPR015300">
    <property type="entry name" value="DNA-bd_pseudobarrel_sf"/>
</dbReference>
<keyword evidence="3" id="KW-0238">DNA-binding</keyword>
<dbReference type="GO" id="GO:0003677">
    <property type="term" value="F:DNA binding"/>
    <property type="evidence" value="ECO:0007669"/>
    <property type="project" value="UniProtKB-KW"/>
</dbReference>
<evidence type="ECO:0000256" key="2">
    <source>
        <dbReference type="ARBA" id="ARBA00023015"/>
    </source>
</evidence>
<protein>
    <recommendedName>
        <fullName evidence="7">TF-B3 domain-containing protein</fullName>
    </recommendedName>
</protein>
<keyword evidence="9" id="KW-1185">Reference proteome</keyword>
<evidence type="ECO:0000313" key="8">
    <source>
        <dbReference type="EMBL" id="KAF6176503.1"/>
    </source>
</evidence>
<keyword evidence="5" id="KW-0539">Nucleus</keyword>
<feature type="domain" description="TF-B3" evidence="7">
    <location>
        <begin position="58"/>
        <end position="147"/>
    </location>
</feature>
<keyword evidence="2" id="KW-0805">Transcription regulation</keyword>
<reference evidence="8 9" key="1">
    <citation type="journal article" date="2020" name="IScience">
        <title>Genome Sequencing of the Endangered Kingdonia uniflora (Circaeasteraceae, Ranunculales) Reveals Potential Mechanisms of Evolutionary Specialization.</title>
        <authorList>
            <person name="Sun Y."/>
            <person name="Deng T."/>
            <person name="Zhang A."/>
            <person name="Moore M.J."/>
            <person name="Landis J.B."/>
            <person name="Lin N."/>
            <person name="Zhang H."/>
            <person name="Zhang X."/>
            <person name="Huang J."/>
            <person name="Zhang X."/>
            <person name="Sun H."/>
            <person name="Wang H."/>
        </authorList>
    </citation>
    <scope>NUCLEOTIDE SEQUENCE [LARGE SCALE GENOMIC DNA]</scope>
    <source>
        <strain evidence="8">TB1705</strain>
        <tissue evidence="8">Leaf</tissue>
    </source>
</reference>
<evidence type="ECO:0000256" key="6">
    <source>
        <dbReference type="SAM" id="MobiDB-lite"/>
    </source>
</evidence>
<evidence type="ECO:0000256" key="5">
    <source>
        <dbReference type="ARBA" id="ARBA00023242"/>
    </source>
</evidence>
<dbReference type="SUPFAM" id="SSF101936">
    <property type="entry name" value="DNA-binding pseudobarrel domain"/>
    <property type="match status" value="1"/>
</dbReference>
<dbReference type="PANTHER" id="PTHR31391">
    <property type="entry name" value="B3 DOMAIN-CONTAINING PROTEIN OS11G0197600-RELATED"/>
    <property type="match status" value="1"/>
</dbReference>
<dbReference type="InterPro" id="IPR003340">
    <property type="entry name" value="B3_DNA-bd"/>
</dbReference>
<dbReference type="AlphaFoldDB" id="A0A7J7PAX7"/>
<evidence type="ECO:0000313" key="9">
    <source>
        <dbReference type="Proteomes" id="UP000541444"/>
    </source>
</evidence>
<dbReference type="SMART" id="SM01019">
    <property type="entry name" value="B3"/>
    <property type="match status" value="1"/>
</dbReference>
<dbReference type="CDD" id="cd10017">
    <property type="entry name" value="B3_DNA"/>
    <property type="match status" value="1"/>
</dbReference>
<proteinExistence type="predicted"/>
<dbReference type="Pfam" id="PF02362">
    <property type="entry name" value="B3"/>
    <property type="match status" value="1"/>
</dbReference>
<gene>
    <name evidence="8" type="ORF">GIB67_007886</name>
</gene>
<comment type="caution">
    <text evidence="8">The sequence shown here is derived from an EMBL/GenBank/DDBJ whole genome shotgun (WGS) entry which is preliminary data.</text>
</comment>
<evidence type="ECO:0000256" key="3">
    <source>
        <dbReference type="ARBA" id="ARBA00023125"/>
    </source>
</evidence>
<dbReference type="Proteomes" id="UP000541444">
    <property type="component" value="Unassembled WGS sequence"/>
</dbReference>
<dbReference type="GO" id="GO:0005634">
    <property type="term" value="C:nucleus"/>
    <property type="evidence" value="ECO:0007669"/>
    <property type="project" value="UniProtKB-SubCell"/>
</dbReference>
<dbReference type="PANTHER" id="PTHR31391:SF4">
    <property type="entry name" value="B3 DOMAIN-CONTAINING PROTEIN OS03G0184500"/>
    <property type="match status" value="1"/>
</dbReference>
<sequence>MMMMIVLRRVRERKEEVVPDHAESSQRNGVLTNDSAKTSARVQAEEAQKSLDPKHPSFLKSVVKSHVRGCYHMYLPAKLCNSYLPENDYIITLVDENKAICTVQYMDKVFRGGWKEFSIGHNLVEGDSMVFHLVKCIEFQVYVIRAQSSSRVHFGYGLQKSEARVKQITPRI</sequence>
<comment type="subcellular location">
    <subcellularLocation>
        <location evidence="1">Nucleus</location>
    </subcellularLocation>
</comment>
<organism evidence="8 9">
    <name type="scientific">Kingdonia uniflora</name>
    <dbReference type="NCBI Taxonomy" id="39325"/>
    <lineage>
        <taxon>Eukaryota</taxon>
        <taxon>Viridiplantae</taxon>
        <taxon>Streptophyta</taxon>
        <taxon>Embryophyta</taxon>
        <taxon>Tracheophyta</taxon>
        <taxon>Spermatophyta</taxon>
        <taxon>Magnoliopsida</taxon>
        <taxon>Ranunculales</taxon>
        <taxon>Circaeasteraceae</taxon>
        <taxon>Kingdonia</taxon>
    </lineage>
</organism>
<evidence type="ECO:0000256" key="1">
    <source>
        <dbReference type="ARBA" id="ARBA00004123"/>
    </source>
</evidence>
<name>A0A7J7PAX7_9MAGN</name>
<evidence type="ECO:0000259" key="7">
    <source>
        <dbReference type="PROSITE" id="PS50863"/>
    </source>
</evidence>
<accession>A0A7J7PAX7</accession>
<dbReference type="OrthoDB" id="1909330at2759"/>
<dbReference type="InterPro" id="IPR044837">
    <property type="entry name" value="REM16-like"/>
</dbReference>
<feature type="region of interest" description="Disordered" evidence="6">
    <location>
        <begin position="16"/>
        <end position="51"/>
    </location>
</feature>